<dbReference type="SUPFAM" id="SSF52777">
    <property type="entry name" value="CoA-dependent acyltransferases"/>
    <property type="match status" value="1"/>
</dbReference>
<comment type="catalytic activity">
    <reaction evidence="10">
        <text>an acyl-CoA + a 1,2-diacyl-sn-glycerol = a triacyl-sn-glycerol + CoA</text>
        <dbReference type="Rhea" id="RHEA:10868"/>
        <dbReference type="ChEBI" id="CHEBI:17815"/>
        <dbReference type="ChEBI" id="CHEBI:57287"/>
        <dbReference type="ChEBI" id="CHEBI:58342"/>
        <dbReference type="ChEBI" id="CHEBI:64615"/>
        <dbReference type="EC" id="2.3.1.20"/>
    </reaction>
</comment>
<dbReference type="NCBIfam" id="TIGR02946">
    <property type="entry name" value="acyl_WS_DGAT"/>
    <property type="match status" value="1"/>
</dbReference>
<dbReference type="InterPro" id="IPR004255">
    <property type="entry name" value="O-acyltransferase_WSD1_N"/>
</dbReference>
<dbReference type="Pfam" id="PF06974">
    <property type="entry name" value="WS_DGAT_C"/>
    <property type="match status" value="1"/>
</dbReference>
<accession>A0A935TFK1</accession>
<sequence>MSGVDGTFLHLETPDTPMHVGALYVLAPPVDPEPDFAEEIRRQLRPRLALAPFFRARLAAMPLQFANPVWIDGGMPDFSHHLRHVVLPEAAGFAELEACVGALHSQRLDRRFPLWELTTIAGLPGGEMGMYLKVHHAALDGVSGMALADSLFDFTPEPAEVPGDWCAGVAAAEEAGIRQRLGAAFSHTAEQYGKLVRNLPEAWRLLTNMLQSAGRGSAPGMQQNLALGPRTPLNMAITGERGFAAVSLSLAGVKQLARRHAVTLNDVVLTLCSGALRQYLQVHGGVPRKSLVAAMPVSLRAAGNIEMTTLAALTLVRLATNLADPLHRLHAVRSAAGAAKALTRRASPIIPTDFPSLGVPWLVGGLAWLYGRSGLANRLPPLANLAISNVPGPQQPLYLAGGQVRACWPLSIVHHGLGLNITVFSYCDSLDFGFTVAQDAVPDVALLAQALTAAYAELDELPAAANEVPVKPRVGAAAGQPDSEPRQRRTRAARTAARKIALP</sequence>
<evidence type="ECO:0000259" key="12">
    <source>
        <dbReference type="Pfam" id="PF03007"/>
    </source>
</evidence>
<evidence type="ECO:0000259" key="13">
    <source>
        <dbReference type="Pfam" id="PF06974"/>
    </source>
</evidence>
<dbReference type="GO" id="GO:0071731">
    <property type="term" value="P:response to nitric oxide"/>
    <property type="evidence" value="ECO:0007669"/>
    <property type="project" value="TreeGrafter"/>
</dbReference>
<dbReference type="EC" id="2.3.1.20" evidence="4"/>
<name>A0A935TFK1_9PROT</name>
<dbReference type="GO" id="GO:0019432">
    <property type="term" value="P:triglyceride biosynthetic process"/>
    <property type="evidence" value="ECO:0007669"/>
    <property type="project" value="TreeGrafter"/>
</dbReference>
<dbReference type="PANTHER" id="PTHR31650:SF1">
    <property type="entry name" value="WAX ESTER SYNTHASE_DIACYLGLYCEROL ACYLTRANSFERASE 4-RELATED"/>
    <property type="match status" value="1"/>
</dbReference>
<reference evidence="14 15" key="1">
    <citation type="submission" date="2020-10" db="EMBL/GenBank/DDBJ databases">
        <title>Connecting structure to function with the recovery of over 1000 high-quality activated sludge metagenome-assembled genomes encoding full-length rRNA genes using long-read sequencing.</title>
        <authorList>
            <person name="Singleton C.M."/>
            <person name="Petriglieri F."/>
            <person name="Kristensen J.M."/>
            <person name="Kirkegaard R.H."/>
            <person name="Michaelsen T.Y."/>
            <person name="Andersen M.H."/>
            <person name="Karst S.M."/>
            <person name="Dueholm M.S."/>
            <person name="Nielsen P.H."/>
            <person name="Albertsen M."/>
        </authorList>
    </citation>
    <scope>NUCLEOTIDE SEQUENCE [LARGE SCALE GENOMIC DNA]</scope>
    <source>
        <strain evidence="14">Fred_18-Q3-R57-64_BAT3C.720</strain>
    </source>
</reference>
<comment type="pathway">
    <text evidence="1">Glycerolipid metabolism; triacylglycerol biosynthesis.</text>
</comment>
<feature type="region of interest" description="Disordered" evidence="11">
    <location>
        <begin position="470"/>
        <end position="503"/>
    </location>
</feature>
<dbReference type="GO" id="GO:0006071">
    <property type="term" value="P:glycerol metabolic process"/>
    <property type="evidence" value="ECO:0007669"/>
    <property type="project" value="UniProtKB-KW"/>
</dbReference>
<dbReference type="Pfam" id="PF03007">
    <property type="entry name" value="WS_DGAT_cat"/>
    <property type="match status" value="1"/>
</dbReference>
<organism evidence="14 15">
    <name type="scientific">Candidatus Accumulibacter affinis</name>
    <dbReference type="NCBI Taxonomy" id="2954384"/>
    <lineage>
        <taxon>Bacteria</taxon>
        <taxon>Pseudomonadati</taxon>
        <taxon>Pseudomonadota</taxon>
        <taxon>Betaproteobacteria</taxon>
        <taxon>Candidatus Accumulibacter</taxon>
    </lineage>
</organism>
<keyword evidence="9" id="KW-0012">Acyltransferase</keyword>
<keyword evidence="7" id="KW-0319">Glycerol metabolism</keyword>
<comment type="caution">
    <text evidence="14">The sequence shown here is derived from an EMBL/GenBank/DDBJ whole genome shotgun (WGS) entry which is preliminary data.</text>
</comment>
<gene>
    <name evidence="14" type="ORF">IPK02_21940</name>
</gene>
<dbReference type="GO" id="GO:0001666">
    <property type="term" value="P:response to hypoxia"/>
    <property type="evidence" value="ECO:0007669"/>
    <property type="project" value="TreeGrafter"/>
</dbReference>
<evidence type="ECO:0000256" key="7">
    <source>
        <dbReference type="ARBA" id="ARBA00022798"/>
    </source>
</evidence>
<evidence type="ECO:0000256" key="9">
    <source>
        <dbReference type="ARBA" id="ARBA00023315"/>
    </source>
</evidence>
<dbReference type="InterPro" id="IPR014292">
    <property type="entry name" value="Acyl_transf_WS/DGAT"/>
</dbReference>
<evidence type="ECO:0000313" key="15">
    <source>
        <dbReference type="Proteomes" id="UP000706151"/>
    </source>
</evidence>
<evidence type="ECO:0000256" key="8">
    <source>
        <dbReference type="ARBA" id="ARBA00023098"/>
    </source>
</evidence>
<dbReference type="AlphaFoldDB" id="A0A935TFK1"/>
<dbReference type="GO" id="GO:0005886">
    <property type="term" value="C:plasma membrane"/>
    <property type="evidence" value="ECO:0007669"/>
    <property type="project" value="TreeGrafter"/>
</dbReference>
<evidence type="ECO:0000256" key="11">
    <source>
        <dbReference type="SAM" id="MobiDB-lite"/>
    </source>
</evidence>
<proteinExistence type="inferred from homology"/>
<evidence type="ECO:0000313" key="14">
    <source>
        <dbReference type="EMBL" id="MBK7956387.1"/>
    </source>
</evidence>
<dbReference type="InterPro" id="IPR009721">
    <property type="entry name" value="O-acyltransferase_WSD1_C"/>
</dbReference>
<dbReference type="GO" id="GO:0004144">
    <property type="term" value="F:diacylglycerol O-acyltransferase activity"/>
    <property type="evidence" value="ECO:0007669"/>
    <property type="project" value="UniProtKB-EC"/>
</dbReference>
<evidence type="ECO:0000256" key="5">
    <source>
        <dbReference type="ARBA" id="ARBA00022516"/>
    </source>
</evidence>
<evidence type="ECO:0000256" key="10">
    <source>
        <dbReference type="ARBA" id="ARBA00048109"/>
    </source>
</evidence>
<keyword evidence="8" id="KW-0443">Lipid metabolism</keyword>
<comment type="similarity">
    <text evidence="3">Belongs to the long-chain O-acyltransferase family.</text>
</comment>
<evidence type="ECO:0000256" key="3">
    <source>
        <dbReference type="ARBA" id="ARBA00009587"/>
    </source>
</evidence>
<dbReference type="InterPro" id="IPR045034">
    <property type="entry name" value="O-acyltransferase_WSD1-like"/>
</dbReference>
<keyword evidence="5" id="KW-0444">Lipid biosynthesis</keyword>
<feature type="domain" description="O-acyltransferase WSD1 C-terminal" evidence="13">
    <location>
        <begin position="313"/>
        <end position="458"/>
    </location>
</feature>
<protein>
    <recommendedName>
        <fullName evidence="4">diacylglycerol O-acyltransferase</fullName>
        <ecNumber evidence="4">2.3.1.20</ecNumber>
    </recommendedName>
</protein>
<dbReference type="Proteomes" id="UP000706151">
    <property type="component" value="Unassembled WGS sequence"/>
</dbReference>
<evidence type="ECO:0000256" key="6">
    <source>
        <dbReference type="ARBA" id="ARBA00022679"/>
    </source>
</evidence>
<evidence type="ECO:0000256" key="1">
    <source>
        <dbReference type="ARBA" id="ARBA00004771"/>
    </source>
</evidence>
<dbReference type="GO" id="GO:0051701">
    <property type="term" value="P:biological process involved in interaction with host"/>
    <property type="evidence" value="ECO:0007669"/>
    <property type="project" value="TreeGrafter"/>
</dbReference>
<comment type="pathway">
    <text evidence="2">Lipid metabolism.</text>
</comment>
<dbReference type="EMBL" id="JADJOT010000012">
    <property type="protein sequence ID" value="MBK7956387.1"/>
    <property type="molecule type" value="Genomic_DNA"/>
</dbReference>
<evidence type="ECO:0000256" key="2">
    <source>
        <dbReference type="ARBA" id="ARBA00005189"/>
    </source>
</evidence>
<evidence type="ECO:0000256" key="4">
    <source>
        <dbReference type="ARBA" id="ARBA00013244"/>
    </source>
</evidence>
<feature type="domain" description="O-acyltransferase WSD1-like N-terminal" evidence="12">
    <location>
        <begin position="1"/>
        <end position="268"/>
    </location>
</feature>
<keyword evidence="6" id="KW-0808">Transferase</keyword>
<dbReference type="PANTHER" id="PTHR31650">
    <property type="entry name" value="O-ACYLTRANSFERASE (WSD1-LIKE) FAMILY PROTEIN"/>
    <property type="match status" value="1"/>
</dbReference>